<evidence type="ECO:0000259" key="1">
    <source>
        <dbReference type="Pfam" id="PF06985"/>
    </source>
</evidence>
<dbReference type="EMBL" id="MU858045">
    <property type="protein sequence ID" value="KAK4220375.1"/>
    <property type="molecule type" value="Genomic_DNA"/>
</dbReference>
<reference evidence="2" key="2">
    <citation type="submission" date="2023-05" db="EMBL/GenBank/DDBJ databases">
        <authorList>
            <consortium name="Lawrence Berkeley National Laboratory"/>
            <person name="Steindorff A."/>
            <person name="Hensen N."/>
            <person name="Bonometti L."/>
            <person name="Westerberg I."/>
            <person name="Brannstrom I.O."/>
            <person name="Guillou S."/>
            <person name="Cros-Aarteil S."/>
            <person name="Calhoun S."/>
            <person name="Haridas S."/>
            <person name="Kuo A."/>
            <person name="Mondo S."/>
            <person name="Pangilinan J."/>
            <person name="Riley R."/>
            <person name="Labutti K."/>
            <person name="Andreopoulos B."/>
            <person name="Lipzen A."/>
            <person name="Chen C."/>
            <person name="Yanf M."/>
            <person name="Daum C."/>
            <person name="Ng V."/>
            <person name="Clum A."/>
            <person name="Ohm R."/>
            <person name="Martin F."/>
            <person name="Silar P."/>
            <person name="Natvig D."/>
            <person name="Lalanne C."/>
            <person name="Gautier V."/>
            <person name="Ament-Velasquez S.L."/>
            <person name="Kruys A."/>
            <person name="Hutchinson M.I."/>
            <person name="Powell A.J."/>
            <person name="Barry K."/>
            <person name="Miller A.N."/>
            <person name="Grigoriev I.V."/>
            <person name="Debuchy R."/>
            <person name="Gladieux P."/>
            <person name="Thoren M.H."/>
            <person name="Johannesson H."/>
        </authorList>
    </citation>
    <scope>NUCLEOTIDE SEQUENCE</scope>
    <source>
        <strain evidence="2">PSN293</strain>
    </source>
</reference>
<comment type="caution">
    <text evidence="2">The sequence shown here is derived from an EMBL/GenBank/DDBJ whole genome shotgun (WGS) entry which is preliminary data.</text>
</comment>
<evidence type="ECO:0000313" key="2">
    <source>
        <dbReference type="EMBL" id="KAK4220375.1"/>
    </source>
</evidence>
<organism evidence="2 3">
    <name type="scientific">Rhypophila decipiens</name>
    <dbReference type="NCBI Taxonomy" id="261697"/>
    <lineage>
        <taxon>Eukaryota</taxon>
        <taxon>Fungi</taxon>
        <taxon>Dikarya</taxon>
        <taxon>Ascomycota</taxon>
        <taxon>Pezizomycotina</taxon>
        <taxon>Sordariomycetes</taxon>
        <taxon>Sordariomycetidae</taxon>
        <taxon>Sordariales</taxon>
        <taxon>Naviculisporaceae</taxon>
        <taxon>Rhypophila</taxon>
    </lineage>
</organism>
<evidence type="ECO:0000313" key="3">
    <source>
        <dbReference type="Proteomes" id="UP001301769"/>
    </source>
</evidence>
<dbReference type="PANTHER" id="PTHR10622">
    <property type="entry name" value="HET DOMAIN-CONTAINING PROTEIN"/>
    <property type="match status" value="1"/>
</dbReference>
<dbReference type="PANTHER" id="PTHR10622:SF10">
    <property type="entry name" value="HET DOMAIN-CONTAINING PROTEIN"/>
    <property type="match status" value="1"/>
</dbReference>
<dbReference type="AlphaFoldDB" id="A0AAN7BG68"/>
<sequence length="667" mass="74412">MRLLNTRTEQLHEFFTIPRYAILSHTWGDEEVTYRDLTATDNISYRKLRGYTKIAGSCAVAFREGFEWIWIDTCCIDKSSSAELSEAINSMFNWYKDSAVCYAYLGDVPEDMVTSNTRSFIASRWFTRGWTLQELVAPSSVVFLNASWDELGTKTTLAGLISTITGIDQGVLSPLPVITNTGWGSQLHASDISSTLRQCSIAQRMSWAAKRTTTRLEDQAYSLMGLFGINMPLLYGEGPKAFLRLQKEIMHQSDDDMSIFVWRYPAHSRPNWSWSGLLAPSPECFESYSDVRHFEFSDSGNSGKKLRGFPPSAGQLVNQHHAARALDVSNTHVQLTVSTLRLRKTTEKIRAWSRSASGLLLRSRSSLLSRENAHDGDMQNTYQSTASSVPGFLDLDRFYRSTTDPLESSNGGLILVVLLDCWTPAGQIGLVLVDKQPAPLVRHHSRTVFAPLLLRKSVRSSGASIIFSPLQDVRCKLFSDDSLFASSPDRMLVREPKARLLLRIVESGYTYCVAERASGGQYRLGSRSANMTAEFPCLDASQPLVLILRNAKSPAEWPPFAMCGIFEFRQMRAQVTLLHLQQDEGTVELENETVQGWLASCRQSLNNGGLQGNMSQTRMSLKDTESDVVVKVRPSLSGIDVVVHLQENGLRLGLQNRLTGLTINDDG</sequence>
<dbReference type="InterPro" id="IPR010730">
    <property type="entry name" value="HET"/>
</dbReference>
<gene>
    <name evidence="2" type="ORF">QBC37DRAFT_408452</name>
</gene>
<keyword evidence="3" id="KW-1185">Reference proteome</keyword>
<protein>
    <submittedName>
        <fullName evidence="2">Heterokaryon incompatibility protein-domain-containing protein</fullName>
    </submittedName>
</protein>
<reference evidence="2" key="1">
    <citation type="journal article" date="2023" name="Mol. Phylogenet. Evol.">
        <title>Genome-scale phylogeny and comparative genomics of the fungal order Sordariales.</title>
        <authorList>
            <person name="Hensen N."/>
            <person name="Bonometti L."/>
            <person name="Westerberg I."/>
            <person name="Brannstrom I.O."/>
            <person name="Guillou S."/>
            <person name="Cros-Aarteil S."/>
            <person name="Calhoun S."/>
            <person name="Haridas S."/>
            <person name="Kuo A."/>
            <person name="Mondo S."/>
            <person name="Pangilinan J."/>
            <person name="Riley R."/>
            <person name="LaButti K."/>
            <person name="Andreopoulos B."/>
            <person name="Lipzen A."/>
            <person name="Chen C."/>
            <person name="Yan M."/>
            <person name="Daum C."/>
            <person name="Ng V."/>
            <person name="Clum A."/>
            <person name="Steindorff A."/>
            <person name="Ohm R.A."/>
            <person name="Martin F."/>
            <person name="Silar P."/>
            <person name="Natvig D.O."/>
            <person name="Lalanne C."/>
            <person name="Gautier V."/>
            <person name="Ament-Velasquez S.L."/>
            <person name="Kruys A."/>
            <person name="Hutchinson M.I."/>
            <person name="Powell A.J."/>
            <person name="Barry K."/>
            <person name="Miller A.N."/>
            <person name="Grigoriev I.V."/>
            <person name="Debuchy R."/>
            <person name="Gladieux P."/>
            <person name="Hiltunen Thoren M."/>
            <person name="Johannesson H."/>
        </authorList>
    </citation>
    <scope>NUCLEOTIDE SEQUENCE</scope>
    <source>
        <strain evidence="2">PSN293</strain>
    </source>
</reference>
<feature type="domain" description="Heterokaryon incompatibility" evidence="1">
    <location>
        <begin position="20"/>
        <end position="113"/>
    </location>
</feature>
<accession>A0AAN7BG68</accession>
<proteinExistence type="predicted"/>
<dbReference type="Proteomes" id="UP001301769">
    <property type="component" value="Unassembled WGS sequence"/>
</dbReference>
<name>A0AAN7BG68_9PEZI</name>
<dbReference type="Pfam" id="PF06985">
    <property type="entry name" value="HET"/>
    <property type="match status" value="1"/>
</dbReference>